<name>A0ABV8QU25_9BACT</name>
<keyword evidence="2" id="KW-1185">Reference proteome</keyword>
<sequence>MVQLIDNKPYLHKELITSLGITTERYLWNGKKKPAHWDIRLNPDNKKQMLIGYEALLDEHKNKIVESIGNPYELVVRQPILSMIKHKTEAYQFFTKKGLTLKRVLQYTRAEAILTFLINHTNIKDIRKTFGMDAPAFYSHITEIIDKEKVNGFNIQYEGQQQLDGKFPSSYSKLIKRSREYAATNYDFNFFVHPNFGNAHRLKVTDDTEQLLNDIYVLNEKPNYTKVHTIYTKFLKGKISLVNRVTGEVYDHTQYKELSVSTVYSYVSAWENKVVTQKKRSSDKIAYNDTHRPYVSLERPHFAGSLISMDDRDLPFKTINNIRVKAYLAMDVASECFIAHSFNATDKDLTLVYDCFTNMYHNLEKWGYNQPAEVEVEQHLMSSLKEGILKEGALFPYVRFAQGANPQEKSIENAFRRVRYTVDKQVDGWIPRPFAKDEANQSRTEDDIKTAYTPEQVIAIAKANIDEWNNQLHFNQKEFKGLTRLQVWQQKQNENLLPIRWQQVAKYLGKKTPSSINRGEIRAFNSLYVLDDINQRAELENGKDLTINGFEKANGSIDEVYVYKNDELICTAYKKLRTQKARIEQTEEDKIKMAHQRKYIAVFDAKVKAQKQQLNELAIINNDAINKIDVEDVQIIETVKEQPVEIELNDNTDYQAMAIDNL</sequence>
<protein>
    <recommendedName>
        <fullName evidence="3">Integrase catalytic domain-containing protein</fullName>
    </recommendedName>
</protein>
<evidence type="ECO:0000313" key="1">
    <source>
        <dbReference type="EMBL" id="MFC4262439.1"/>
    </source>
</evidence>
<evidence type="ECO:0008006" key="3">
    <source>
        <dbReference type="Google" id="ProtNLM"/>
    </source>
</evidence>
<dbReference type="Proteomes" id="UP001595907">
    <property type="component" value="Unassembled WGS sequence"/>
</dbReference>
<reference evidence="2" key="1">
    <citation type="journal article" date="2019" name="Int. J. Syst. Evol. Microbiol.">
        <title>The Global Catalogue of Microorganisms (GCM) 10K type strain sequencing project: providing services to taxonomists for standard genome sequencing and annotation.</title>
        <authorList>
            <consortium name="The Broad Institute Genomics Platform"/>
            <consortium name="The Broad Institute Genome Sequencing Center for Infectious Disease"/>
            <person name="Wu L."/>
            <person name="Ma J."/>
        </authorList>
    </citation>
    <scope>NUCLEOTIDE SEQUENCE [LARGE SCALE GENOMIC DNA]</scope>
    <source>
        <strain evidence="2">CECT 8289</strain>
    </source>
</reference>
<dbReference type="InterPro" id="IPR036397">
    <property type="entry name" value="RNaseH_sf"/>
</dbReference>
<dbReference type="RefSeq" id="WP_379707846.1">
    <property type="nucleotide sequence ID" value="NZ_JBHSCZ010000001.1"/>
</dbReference>
<organism evidence="1 2">
    <name type="scientific">Ferruginibacter yonginensis</name>
    <dbReference type="NCBI Taxonomy" id="1310416"/>
    <lineage>
        <taxon>Bacteria</taxon>
        <taxon>Pseudomonadati</taxon>
        <taxon>Bacteroidota</taxon>
        <taxon>Chitinophagia</taxon>
        <taxon>Chitinophagales</taxon>
        <taxon>Chitinophagaceae</taxon>
        <taxon>Ferruginibacter</taxon>
    </lineage>
</organism>
<comment type="caution">
    <text evidence="1">The sequence shown here is derived from an EMBL/GenBank/DDBJ whole genome shotgun (WGS) entry which is preliminary data.</text>
</comment>
<accession>A0ABV8QU25</accession>
<gene>
    <name evidence="1" type="ORF">ACFOWM_06105</name>
</gene>
<dbReference type="Gene3D" id="3.30.420.10">
    <property type="entry name" value="Ribonuclease H-like superfamily/Ribonuclease H"/>
    <property type="match status" value="1"/>
</dbReference>
<proteinExistence type="predicted"/>
<evidence type="ECO:0000313" key="2">
    <source>
        <dbReference type="Proteomes" id="UP001595907"/>
    </source>
</evidence>
<dbReference type="EMBL" id="JBHSCZ010000001">
    <property type="protein sequence ID" value="MFC4262439.1"/>
    <property type="molecule type" value="Genomic_DNA"/>
</dbReference>